<dbReference type="Proteomes" id="UP000823775">
    <property type="component" value="Unassembled WGS sequence"/>
</dbReference>
<accession>A0ABS8RUS0</accession>
<evidence type="ECO:0000313" key="2">
    <source>
        <dbReference type="Proteomes" id="UP000823775"/>
    </source>
</evidence>
<proteinExistence type="predicted"/>
<sequence length="140" mass="16138">MSILERFGTHSLGVWLDETDGGGELVGITQSRFDIVERIKSKQYEDEFLVNLRNGVQNGRSEEETLDLHCTHVRKSALCKTQGTPSDPEASPKEKSSVIHVMYFRSFQGNFGDLCKEYMQIFYFIWRKGEILTRIENIVE</sequence>
<organism evidence="1 2">
    <name type="scientific">Datura stramonium</name>
    <name type="common">Jimsonweed</name>
    <name type="synonym">Common thornapple</name>
    <dbReference type="NCBI Taxonomy" id="4076"/>
    <lineage>
        <taxon>Eukaryota</taxon>
        <taxon>Viridiplantae</taxon>
        <taxon>Streptophyta</taxon>
        <taxon>Embryophyta</taxon>
        <taxon>Tracheophyta</taxon>
        <taxon>Spermatophyta</taxon>
        <taxon>Magnoliopsida</taxon>
        <taxon>eudicotyledons</taxon>
        <taxon>Gunneridae</taxon>
        <taxon>Pentapetalae</taxon>
        <taxon>asterids</taxon>
        <taxon>lamiids</taxon>
        <taxon>Solanales</taxon>
        <taxon>Solanaceae</taxon>
        <taxon>Solanoideae</taxon>
        <taxon>Datureae</taxon>
        <taxon>Datura</taxon>
    </lineage>
</organism>
<protein>
    <submittedName>
        <fullName evidence="1">Uncharacterized protein</fullName>
    </submittedName>
</protein>
<keyword evidence="2" id="KW-1185">Reference proteome</keyword>
<name>A0ABS8RUS0_DATST</name>
<gene>
    <name evidence="1" type="ORF">HAX54_005425</name>
</gene>
<comment type="caution">
    <text evidence="1">The sequence shown here is derived from an EMBL/GenBank/DDBJ whole genome shotgun (WGS) entry which is preliminary data.</text>
</comment>
<dbReference type="EMBL" id="JACEIK010000127">
    <property type="protein sequence ID" value="MCD7450337.1"/>
    <property type="molecule type" value="Genomic_DNA"/>
</dbReference>
<evidence type="ECO:0000313" key="1">
    <source>
        <dbReference type="EMBL" id="MCD7450337.1"/>
    </source>
</evidence>
<reference evidence="1 2" key="1">
    <citation type="journal article" date="2021" name="BMC Genomics">
        <title>Datura genome reveals duplications of psychoactive alkaloid biosynthetic genes and high mutation rate following tissue culture.</title>
        <authorList>
            <person name="Rajewski A."/>
            <person name="Carter-House D."/>
            <person name="Stajich J."/>
            <person name="Litt A."/>
        </authorList>
    </citation>
    <scope>NUCLEOTIDE SEQUENCE [LARGE SCALE GENOMIC DNA]</scope>
    <source>
        <strain evidence="1">AR-01</strain>
    </source>
</reference>